<keyword evidence="2" id="KW-0812">Transmembrane</keyword>
<keyword evidence="4" id="KW-1185">Reference proteome</keyword>
<reference evidence="4" key="1">
    <citation type="submission" date="2016-05" db="EMBL/GenBank/DDBJ databases">
        <title>Comparative genomics of biotechnologically important yeasts.</title>
        <authorList>
            <consortium name="DOE Joint Genome Institute"/>
            <person name="Riley R."/>
            <person name="Haridas S."/>
            <person name="Wolfe K.H."/>
            <person name="Lopes M.R."/>
            <person name="Hittinger C.T."/>
            <person name="Goker M."/>
            <person name="Salamov A."/>
            <person name="Wisecaver J."/>
            <person name="Long T.M."/>
            <person name="Aerts A.L."/>
            <person name="Barry K."/>
            <person name="Choi C."/>
            <person name="Clum A."/>
            <person name="Coughlan A.Y."/>
            <person name="Deshpande S."/>
            <person name="Douglass A.P."/>
            <person name="Hanson S.J."/>
            <person name="Klenk H.-P."/>
            <person name="Labutti K."/>
            <person name="Lapidus A."/>
            <person name="Lindquist E."/>
            <person name="Lipzen A."/>
            <person name="Meier-Kolthoff J.P."/>
            <person name="Ohm R.A."/>
            <person name="Otillar R.P."/>
            <person name="Pangilinan J."/>
            <person name="Peng Y."/>
            <person name="Rokas A."/>
            <person name="Rosa C.A."/>
            <person name="Scheuner C."/>
            <person name="Sibirny A.A."/>
            <person name="Slot J.C."/>
            <person name="Stielow J.B."/>
            <person name="Sun H."/>
            <person name="Kurtzman C.P."/>
            <person name="Blackwell M."/>
            <person name="Grigoriev I.V."/>
            <person name="Jeffries T.W."/>
        </authorList>
    </citation>
    <scope>NUCLEOTIDE SEQUENCE [LARGE SCALE GENOMIC DNA]</scope>
    <source>
        <strain evidence="4">NRRL Y-2460</strain>
    </source>
</reference>
<name>A0A1E4TS00_PACTA</name>
<organism evidence="3 4">
    <name type="scientific">Pachysolen tannophilus NRRL Y-2460</name>
    <dbReference type="NCBI Taxonomy" id="669874"/>
    <lineage>
        <taxon>Eukaryota</taxon>
        <taxon>Fungi</taxon>
        <taxon>Dikarya</taxon>
        <taxon>Ascomycota</taxon>
        <taxon>Saccharomycotina</taxon>
        <taxon>Pichiomycetes</taxon>
        <taxon>Pachysolenaceae</taxon>
        <taxon>Pachysolen</taxon>
    </lineage>
</organism>
<keyword evidence="2" id="KW-0472">Membrane</keyword>
<accession>A0A1E4TS00</accession>
<feature type="compositionally biased region" description="Polar residues" evidence="1">
    <location>
        <begin position="74"/>
        <end position="91"/>
    </location>
</feature>
<proteinExistence type="predicted"/>
<evidence type="ECO:0000256" key="1">
    <source>
        <dbReference type="SAM" id="MobiDB-lite"/>
    </source>
</evidence>
<keyword evidence="2" id="KW-1133">Transmembrane helix</keyword>
<evidence type="ECO:0000313" key="3">
    <source>
        <dbReference type="EMBL" id="ODV94516.1"/>
    </source>
</evidence>
<dbReference type="Proteomes" id="UP000094236">
    <property type="component" value="Unassembled WGS sequence"/>
</dbReference>
<dbReference type="AlphaFoldDB" id="A0A1E4TS00"/>
<evidence type="ECO:0000313" key="4">
    <source>
        <dbReference type="Proteomes" id="UP000094236"/>
    </source>
</evidence>
<feature type="transmembrane region" description="Helical" evidence="2">
    <location>
        <begin position="175"/>
        <end position="197"/>
    </location>
</feature>
<sequence length="200" mass="22829">MSIDLKDEKNLIQAEANQNLVTDIPVVKTTKDDFEKRKYITHELNIEDFYDKITREEANSDLLLTIPGGKSNKRNSIGSPKEILSNSEKNFASQKKSFRKKNFGVRINGKRRAPGIASPTKLTRDQEVCKLKSRKRKLETDITDANLEGYHAYGNRKKLKKLNPHMVELNELKQVALLSIIGFSISTFITLMIFNGFNDL</sequence>
<gene>
    <name evidence="3" type="ORF">PACTADRAFT_4457</name>
</gene>
<dbReference type="EMBL" id="KV454016">
    <property type="protein sequence ID" value="ODV94516.1"/>
    <property type="molecule type" value="Genomic_DNA"/>
</dbReference>
<protein>
    <submittedName>
        <fullName evidence="3">Uncharacterized protein</fullName>
    </submittedName>
</protein>
<feature type="region of interest" description="Disordered" evidence="1">
    <location>
        <begin position="68"/>
        <end position="91"/>
    </location>
</feature>
<evidence type="ECO:0000256" key="2">
    <source>
        <dbReference type="SAM" id="Phobius"/>
    </source>
</evidence>